<evidence type="ECO:0000259" key="1">
    <source>
        <dbReference type="Pfam" id="PF01926"/>
    </source>
</evidence>
<proteinExistence type="predicted"/>
<dbReference type="Gene3D" id="3.40.50.300">
    <property type="entry name" value="P-loop containing nucleotide triphosphate hydrolases"/>
    <property type="match status" value="1"/>
</dbReference>
<protein>
    <submittedName>
        <fullName evidence="2">1238_t:CDS:1</fullName>
    </submittedName>
</protein>
<name>A0ABN7VTG9_GIGMA</name>
<dbReference type="PANTHER" id="PTHR32046:SF11">
    <property type="entry name" value="IMMUNE-ASSOCIATED NUCLEOTIDE-BINDING PROTEIN 10-LIKE"/>
    <property type="match status" value="1"/>
</dbReference>
<gene>
    <name evidence="2" type="ORF">GMARGA_LOCUS22506</name>
</gene>
<dbReference type="PROSITE" id="PS00675">
    <property type="entry name" value="SIGMA54_INTERACT_1"/>
    <property type="match status" value="1"/>
</dbReference>
<feature type="domain" description="G" evidence="1">
    <location>
        <begin position="14"/>
        <end position="170"/>
    </location>
</feature>
<sequence length="502" mass="58798">MENLTSTPREEINILLLGETGAGKSTFINAFANYFKFNNLDDAISGEIDVLISSTFTITNEDYEMKTITVIGEEDEYDMVVNVGESSTQVCGVYVFHAGNRVIRLIDTPGIGDTRGIKYDEKNFENILKNISQHKYLNGICILLKPNNARLNITFKFCIQELLSHLHKTKKQRMMFTDDEKSNFASSWKKSKEESVRFLQYIKDRKPHEIIDTISLNNAKQTVLLLREPLAEINRNIQENIAEINKLKEEIQNDDLTDEDLRSKLYVPCIELKTIRLERPRVVCKIIDCQVQNSNTTISTCHVKWKKLNVFMLELNGAMMFGECTSCGCPAKNHKISFYKTETEHSKKIDENIENAILENKIFQIYKQAHIEMLQEKIDQFKKIQNTVDEIIIQFTQFLKQNVIAIFNDAYVKYLDYIIHLEKEKANSSKNYNKKILDGLEEVKRKYDERDILRLEQQLYSLPNIGKYLQDIKKEEERAFRYRERHYRFYMLNSLTKIFKNS</sequence>
<dbReference type="PANTHER" id="PTHR32046">
    <property type="entry name" value="G DOMAIN-CONTAINING PROTEIN"/>
    <property type="match status" value="1"/>
</dbReference>
<comment type="caution">
    <text evidence="2">The sequence shown here is derived from an EMBL/GenBank/DDBJ whole genome shotgun (WGS) entry which is preliminary data.</text>
</comment>
<dbReference type="Pfam" id="PF01926">
    <property type="entry name" value="MMR_HSR1"/>
    <property type="match status" value="1"/>
</dbReference>
<dbReference type="EMBL" id="CAJVQB010021777">
    <property type="protein sequence ID" value="CAG8797962.1"/>
    <property type="molecule type" value="Genomic_DNA"/>
</dbReference>
<dbReference type="Proteomes" id="UP000789901">
    <property type="component" value="Unassembled WGS sequence"/>
</dbReference>
<reference evidence="2 3" key="1">
    <citation type="submission" date="2021-06" db="EMBL/GenBank/DDBJ databases">
        <authorList>
            <person name="Kallberg Y."/>
            <person name="Tangrot J."/>
            <person name="Rosling A."/>
        </authorList>
    </citation>
    <scope>NUCLEOTIDE SEQUENCE [LARGE SCALE GENOMIC DNA]</scope>
    <source>
        <strain evidence="2 3">120-4 pot B 10/14</strain>
    </source>
</reference>
<dbReference type="InterPro" id="IPR025662">
    <property type="entry name" value="Sigma_54_int_dom_ATP-bd_1"/>
</dbReference>
<dbReference type="InterPro" id="IPR006073">
    <property type="entry name" value="GTP-bd"/>
</dbReference>
<keyword evidence="3" id="KW-1185">Reference proteome</keyword>
<organism evidence="2 3">
    <name type="scientific">Gigaspora margarita</name>
    <dbReference type="NCBI Taxonomy" id="4874"/>
    <lineage>
        <taxon>Eukaryota</taxon>
        <taxon>Fungi</taxon>
        <taxon>Fungi incertae sedis</taxon>
        <taxon>Mucoromycota</taxon>
        <taxon>Glomeromycotina</taxon>
        <taxon>Glomeromycetes</taxon>
        <taxon>Diversisporales</taxon>
        <taxon>Gigasporaceae</taxon>
        <taxon>Gigaspora</taxon>
    </lineage>
</organism>
<dbReference type="InterPro" id="IPR027417">
    <property type="entry name" value="P-loop_NTPase"/>
</dbReference>
<dbReference type="SUPFAM" id="SSF52540">
    <property type="entry name" value="P-loop containing nucleoside triphosphate hydrolases"/>
    <property type="match status" value="1"/>
</dbReference>
<evidence type="ECO:0000313" key="3">
    <source>
        <dbReference type="Proteomes" id="UP000789901"/>
    </source>
</evidence>
<accession>A0ABN7VTG9</accession>
<evidence type="ECO:0000313" key="2">
    <source>
        <dbReference type="EMBL" id="CAG8797962.1"/>
    </source>
</evidence>